<dbReference type="EMBL" id="JAEHOC010000005">
    <property type="protein sequence ID" value="KAG2441545.1"/>
    <property type="molecule type" value="Genomic_DNA"/>
</dbReference>
<comment type="caution">
    <text evidence="1">The sequence shown here is derived from an EMBL/GenBank/DDBJ whole genome shotgun (WGS) entry which is preliminary data.</text>
</comment>
<dbReference type="OrthoDB" id="40334at2759"/>
<dbReference type="Proteomes" id="UP000650467">
    <property type="component" value="Unassembled WGS sequence"/>
</dbReference>
<dbReference type="InterPro" id="IPR032801">
    <property type="entry name" value="PXL2A/B/C"/>
</dbReference>
<organism evidence="1 2">
    <name type="scientific">Chlamydomonas incerta</name>
    <dbReference type="NCBI Taxonomy" id="51695"/>
    <lineage>
        <taxon>Eukaryota</taxon>
        <taxon>Viridiplantae</taxon>
        <taxon>Chlorophyta</taxon>
        <taxon>core chlorophytes</taxon>
        <taxon>Chlorophyceae</taxon>
        <taxon>CS clade</taxon>
        <taxon>Chlamydomonadales</taxon>
        <taxon>Chlamydomonadaceae</taxon>
        <taxon>Chlamydomonas</taxon>
    </lineage>
</organism>
<evidence type="ECO:0000313" key="2">
    <source>
        <dbReference type="Proteomes" id="UP000650467"/>
    </source>
</evidence>
<dbReference type="PANTHER" id="PTHR28630:SF23">
    <property type="entry name" value="THIOREDOXIN SUPERFAMILY PROTEIN"/>
    <property type="match status" value="1"/>
</dbReference>
<dbReference type="GO" id="GO:0009507">
    <property type="term" value="C:chloroplast"/>
    <property type="evidence" value="ECO:0007669"/>
    <property type="project" value="TreeGrafter"/>
</dbReference>
<dbReference type="AlphaFoldDB" id="A0A835TPB7"/>
<dbReference type="PANTHER" id="PTHR28630">
    <property type="match status" value="1"/>
</dbReference>
<evidence type="ECO:0000313" key="1">
    <source>
        <dbReference type="EMBL" id="KAG2441545.1"/>
    </source>
</evidence>
<reference evidence="1" key="1">
    <citation type="journal article" date="2020" name="bioRxiv">
        <title>Comparative genomics of Chlamydomonas.</title>
        <authorList>
            <person name="Craig R.J."/>
            <person name="Hasan A.R."/>
            <person name="Ness R.W."/>
            <person name="Keightley P.D."/>
        </authorList>
    </citation>
    <scope>NUCLEOTIDE SEQUENCE</scope>
    <source>
        <strain evidence="1">SAG 7.73</strain>
    </source>
</reference>
<name>A0A835TPB7_CHLIN</name>
<dbReference type="Pfam" id="PF13911">
    <property type="entry name" value="AhpC-TSA_2"/>
    <property type="match status" value="1"/>
</dbReference>
<proteinExistence type="predicted"/>
<sequence>MSSLAARSLRGVAQGASRINGTRYAPSLRTAVSKAREARSGSSSRSAAGFAWLTRGAAVVAAAGASAAASAASTDNPFDGAEEVPLLTTSGVALKAGDVFCWEQAQSLLRARPQFEAAGYKLVVVSIGTPEGGRQFCSTLPFPPELLLLDPDYKLYGHLKCYEGFKAMFSPKTWDAMKAREWNEFKALLDKYKMIAPKSMDSTAVMGGVFVLDNGKVLFEYRDEGPGVHAPMKDVLASCCVA</sequence>
<gene>
    <name evidence="1" type="ORF">HXX76_003166</name>
</gene>
<accession>A0A835TPB7</accession>
<dbReference type="InterPro" id="IPR036249">
    <property type="entry name" value="Thioredoxin-like_sf"/>
</dbReference>
<dbReference type="Gene3D" id="3.40.30.10">
    <property type="entry name" value="Glutaredoxin"/>
    <property type="match status" value="1"/>
</dbReference>
<protein>
    <submittedName>
        <fullName evidence="1">Uncharacterized protein</fullName>
    </submittedName>
</protein>
<dbReference type="SUPFAM" id="SSF52833">
    <property type="entry name" value="Thioredoxin-like"/>
    <property type="match status" value="1"/>
</dbReference>
<keyword evidence="2" id="KW-1185">Reference proteome</keyword>